<evidence type="ECO:0000256" key="2">
    <source>
        <dbReference type="ARBA" id="ARBA00022692"/>
    </source>
</evidence>
<dbReference type="InterPro" id="IPR056075">
    <property type="entry name" value="DUF7658"/>
</dbReference>
<evidence type="ECO:0000256" key="3">
    <source>
        <dbReference type="ARBA" id="ARBA00022989"/>
    </source>
</evidence>
<dbReference type="FunCoup" id="A0A1S0TV01">
    <property type="interactions" value="14"/>
</dbReference>
<dbReference type="GO" id="GO:0016020">
    <property type="term" value="C:membrane"/>
    <property type="evidence" value="ECO:0007669"/>
    <property type="project" value="UniProtKB-SubCell"/>
</dbReference>
<dbReference type="RefSeq" id="XP_003143318.1">
    <property type="nucleotide sequence ID" value="XM_003143270.2"/>
</dbReference>
<dbReference type="InterPro" id="IPR057018">
    <property type="entry name" value="F54D1_6-like_Ig-like"/>
</dbReference>
<dbReference type="PROSITE" id="PS50856">
    <property type="entry name" value="AMOP"/>
    <property type="match status" value="1"/>
</dbReference>
<sequence length="1516" mass="172301">MVLARIFSLVIIITYLLIPSFAQQIPQQNPVPSSNQQNINPGQEDAKIFTGRDSTSAYVNLVPFGPEAGDQKVHPGMLTSGQTINLHMFFPFYGGLYNYSVLSVNGYIAFATVLDQGPTINVGVESTNWPQQQDPAMIAPYLCKQQIVQNPSPGLKTGVYYRLMLRQSLFGRGSNVNIPFSGTMEQSNFFRQPASQACPSTSDSYVHCDHNSDYFLDQMMRWLQEGVAGATAFRADAALVVTWYNTASAIVGRSDIDAGQLSTYQAIWLTDQPGRLSYVILNYDKLGFDAADFRMNSRSGRCQALFNGGNHTGSVPVDPTFMYKNTPTILAQRSGVPHMVRGRYMFRVDDVVRPAGCSNKTGGTYPMLIYPNIANMLGETSVDVNALCLDRSQTYVLMIEQRQTASCTVINSAIARCHLPKIYDWGTKTVYFQPQSGSHQEDKAFVGYIYFVPPTLDPMRLDIGNIYEWFRNPILQTVMPITWYPRNFTNPDLDYKDYSIRISDDQLYSVQLGLYVIGYREAADDQIKKFRPEHRVLCRLATYANRNSLEYRWKPQEEKINLYQVEKWYLTDWERTNTLYSYRFGYLKLAPVTANEDTSQHLTHLASGLVSPPISIHWLWTINNPQFVSSSYSQQDAESRMQFVSTKATEICHDWFAEDGAQYNFIRDTETNASCPCIESQARVDIGRFMPHPRCSQVFRDITCQTMIGAKNCYMSAQNIYGSYAGEGSGYENAKTARFQTHYGQVCCYDEEGKLMQTAYQPVIKVTDDTPYNPGYPLRAYEFGTDPYIGQFEVPGLSVFYHDYMPYFFCCKYAKFRCQLFYWRRPSSGCQQYQPPAVGEALGAVSFSTIDNDKFIFDEPGVFTLLYIPKTVTTPEVRIQVRLERYPDRRVDFSLLGRQIGQANLVQPTNATVITGIAIEATGTDRVHVVARKDTRRFRYRTSIIVGNILRYFDVMRIQRFRGVMVYVNNVERGQPEIYVVLEEAQVGIRIRESYNLDIDRLSMYQESMGLLDVELSVPPQYGVRPDGDKVREQEMRTRYNLPRVSGLMRPFPDQTSASYLSGLSLSDVNAEGIRQQIISNYLIPGTGEAGSRQTMGTLNQNIPTDNMFTTSQDIDKKFEVFPEVYIKSEPIYKTAAEYETGRYRFVPMTGQMLSQRLQTCRDLQLSDRTSWQPLQNLYEQQYGIDYCPDNPSQIIQECGDSVSCLNDYLLFNARVLGMEAQNSWNSFSNDRMHASRHYNSCGPIMIEYPEYLMKTPVLSSGYLEGDVARFDCFQTHWIKGDYEYKCGIVVDYNDPNSYRFEWNKGSQPWCRSREKDNLFKWLTAIFSTIGIIMAIVLIFLCCWTLKQKRRQQAEEKISSLYKMPIRGSMVSRDWRSSETRPFTKARTDSMSSETNGMYHGNESDLHYRGGPTSGPAPVIADGGSGYRGETNGQYRAIDASAPYSEQYHESVANLSKRPSSPIKTTIIRSSKTVPIGSHILPQSTSSTPPVPVHSKLTDEQNGSDHAQLLGLNTSV</sequence>
<dbReference type="InterPro" id="IPR005533">
    <property type="entry name" value="AMOP_dom"/>
</dbReference>
<evidence type="ECO:0000259" key="8">
    <source>
        <dbReference type="PROSITE" id="PS50856"/>
    </source>
</evidence>
<evidence type="ECO:0000259" key="9">
    <source>
        <dbReference type="PROSITE" id="PS51220"/>
    </source>
</evidence>
<dbReference type="PANTHER" id="PTHR13802:SF60">
    <property type="entry name" value="PROTEIN CBG06057"/>
    <property type="match status" value="1"/>
</dbReference>
<dbReference type="PROSITE" id="PS51220">
    <property type="entry name" value="NIDO"/>
    <property type="match status" value="1"/>
</dbReference>
<dbReference type="KEGG" id="loa:LOAG_07737"/>
<keyword evidence="4 6" id="KW-0472">Membrane</keyword>
<dbReference type="Pfam" id="PF06119">
    <property type="entry name" value="NIDO"/>
    <property type="match status" value="1"/>
</dbReference>
<dbReference type="GO" id="GO:0007160">
    <property type="term" value="P:cell-matrix adhesion"/>
    <property type="evidence" value="ECO:0007669"/>
    <property type="project" value="InterPro"/>
</dbReference>
<reference evidence="10" key="1">
    <citation type="submission" date="2012-04" db="EMBL/GenBank/DDBJ databases">
        <title>The Genome Sequence of Loa loa.</title>
        <authorList>
            <consortium name="The Broad Institute Genome Sequencing Platform"/>
            <consortium name="Broad Institute Genome Sequencing Center for Infectious Disease"/>
            <person name="Nutman T.B."/>
            <person name="Fink D.L."/>
            <person name="Russ C."/>
            <person name="Young S."/>
            <person name="Zeng Q."/>
            <person name="Gargeya S."/>
            <person name="Alvarado L."/>
            <person name="Berlin A."/>
            <person name="Chapman S.B."/>
            <person name="Chen Z."/>
            <person name="Freedman E."/>
            <person name="Gellesch M."/>
            <person name="Goldberg J."/>
            <person name="Griggs A."/>
            <person name="Gujja S."/>
            <person name="Heilman E.R."/>
            <person name="Heiman D."/>
            <person name="Howarth C."/>
            <person name="Mehta T."/>
            <person name="Neiman D."/>
            <person name="Pearson M."/>
            <person name="Roberts A."/>
            <person name="Saif S."/>
            <person name="Shea T."/>
            <person name="Shenoy N."/>
            <person name="Sisk P."/>
            <person name="Stolte C."/>
            <person name="Sykes S."/>
            <person name="White J."/>
            <person name="Yandava C."/>
            <person name="Haas B."/>
            <person name="Henn M.R."/>
            <person name="Nusbaum C."/>
            <person name="Birren B."/>
        </authorList>
    </citation>
    <scope>NUCLEOTIDE SEQUENCE [LARGE SCALE GENOMIC DNA]</scope>
</reference>
<evidence type="ECO:0000256" key="7">
    <source>
        <dbReference type="SAM" id="SignalP"/>
    </source>
</evidence>
<dbReference type="SMART" id="SM00539">
    <property type="entry name" value="NIDO"/>
    <property type="match status" value="1"/>
</dbReference>
<dbReference type="Pfam" id="PF24462">
    <property type="entry name" value="Ig_F54D1_6"/>
    <property type="match status" value="1"/>
</dbReference>
<feature type="region of interest" description="Disordered" evidence="5">
    <location>
        <begin position="1377"/>
        <end position="1404"/>
    </location>
</feature>
<feature type="region of interest" description="Disordered" evidence="5">
    <location>
        <begin position="1481"/>
        <end position="1516"/>
    </location>
</feature>
<keyword evidence="2 6" id="KW-0812">Transmembrane</keyword>
<evidence type="ECO:0000256" key="4">
    <source>
        <dbReference type="ARBA" id="ARBA00023136"/>
    </source>
</evidence>
<evidence type="ECO:0000313" key="10">
    <source>
        <dbReference type="EMBL" id="EFO20752.1"/>
    </source>
</evidence>
<evidence type="ECO:0000256" key="1">
    <source>
        <dbReference type="ARBA" id="ARBA00004370"/>
    </source>
</evidence>
<dbReference type="Pfam" id="PF03782">
    <property type="entry name" value="AMOP"/>
    <property type="match status" value="1"/>
</dbReference>
<feature type="compositionally biased region" description="Polar residues" evidence="5">
    <location>
        <begin position="1500"/>
        <end position="1516"/>
    </location>
</feature>
<gene>
    <name evidence="10" type="ORF">LOAG_07737</name>
</gene>
<dbReference type="GeneID" id="9945160"/>
<name>A0A1S0TV01_LOALO</name>
<dbReference type="OMA" id="FIFLCCW"/>
<dbReference type="PANTHER" id="PTHR13802">
    <property type="entry name" value="MUCIN 4-RELATED"/>
    <property type="match status" value="1"/>
</dbReference>
<feature type="signal peptide" evidence="7">
    <location>
        <begin position="1"/>
        <end position="22"/>
    </location>
</feature>
<accession>A0A1S0TV01</accession>
<dbReference type="InParanoid" id="A0A1S0TV01"/>
<feature type="chain" id="PRO_5010290908" evidence="7">
    <location>
        <begin position="23"/>
        <end position="1516"/>
    </location>
</feature>
<protein>
    <submittedName>
        <fullName evidence="10">AMOP domain-containing protein</fullName>
    </submittedName>
</protein>
<feature type="domain" description="AMOP" evidence="8">
    <location>
        <begin position="644"/>
        <end position="825"/>
    </location>
</feature>
<dbReference type="OrthoDB" id="9972657at2759"/>
<dbReference type="Pfam" id="PF24469">
    <property type="entry name" value="F54D1_6_C"/>
    <property type="match status" value="1"/>
</dbReference>
<organism evidence="10">
    <name type="scientific">Loa loa</name>
    <name type="common">Eye worm</name>
    <name type="synonym">Filaria loa</name>
    <dbReference type="NCBI Taxonomy" id="7209"/>
    <lineage>
        <taxon>Eukaryota</taxon>
        <taxon>Metazoa</taxon>
        <taxon>Ecdysozoa</taxon>
        <taxon>Nematoda</taxon>
        <taxon>Chromadorea</taxon>
        <taxon>Rhabditida</taxon>
        <taxon>Spirurina</taxon>
        <taxon>Spiruromorpha</taxon>
        <taxon>Filarioidea</taxon>
        <taxon>Onchocercidae</taxon>
        <taxon>Loa</taxon>
    </lineage>
</organism>
<dbReference type="CTD" id="9945160"/>
<comment type="subcellular location">
    <subcellularLocation>
        <location evidence="1">Membrane</location>
    </subcellularLocation>
</comment>
<dbReference type="SMART" id="SM00723">
    <property type="entry name" value="AMOP"/>
    <property type="match status" value="1"/>
</dbReference>
<dbReference type="EMBL" id="JH712125">
    <property type="protein sequence ID" value="EFO20752.1"/>
    <property type="molecule type" value="Genomic_DNA"/>
</dbReference>
<dbReference type="InterPro" id="IPR051495">
    <property type="entry name" value="Epithelial_Barrier/Signaling"/>
</dbReference>
<dbReference type="Pfam" id="PF24678">
    <property type="entry name" value="DUF7658"/>
    <property type="match status" value="1"/>
</dbReference>
<dbReference type="InterPro" id="IPR057017">
    <property type="entry name" value="F54D1_6-like_C"/>
</dbReference>
<dbReference type="InterPro" id="IPR003886">
    <property type="entry name" value="NIDO_dom"/>
</dbReference>
<dbReference type="InterPro" id="IPR057019">
    <property type="entry name" value="F54D1_6-like_Ig-like_2"/>
</dbReference>
<keyword evidence="3 6" id="KW-1133">Transmembrane helix</keyword>
<dbReference type="Pfam" id="PF24464">
    <property type="entry name" value="Ig_F54D1_6_2"/>
    <property type="match status" value="1"/>
</dbReference>
<keyword evidence="7" id="KW-0732">Signal</keyword>
<feature type="transmembrane region" description="Helical" evidence="6">
    <location>
        <begin position="1322"/>
        <end position="1346"/>
    </location>
</feature>
<proteinExistence type="predicted"/>
<evidence type="ECO:0000256" key="6">
    <source>
        <dbReference type="SAM" id="Phobius"/>
    </source>
</evidence>
<feature type="domain" description="NIDO" evidence="9">
    <location>
        <begin position="188"/>
        <end position="351"/>
    </location>
</feature>
<evidence type="ECO:0000256" key="5">
    <source>
        <dbReference type="SAM" id="MobiDB-lite"/>
    </source>
</evidence>